<proteinExistence type="predicted"/>
<accession>A0ACC0VMZ4</accession>
<dbReference type="Proteomes" id="UP001163321">
    <property type="component" value="Chromosome 8"/>
</dbReference>
<sequence>MHHGRSHRHRTRSPPRRSSGSHRSRKRQQSRSISPPRRGHEQEQPKTCSSPRRKRDQKTRDFTHLVQPSSNSSFRRWGKKEDEKKEEPYEVEKPNFGLSGALAKDQMTGNLQNGVVLKFSEPPEARRPSKRYRLYVFKDDKNIDCVAVHLATLHVHRKSAFIVGRDKAVADILTEHPSCSKQHAVLQYRLYQKETQDGVVQEVRPYIMDLNSTNSTFLNGSKIEGSRFIELKEKDVLKFGESTREYVLICAN</sequence>
<name>A0ACC0VMZ4_9STRA</name>
<reference evidence="1 2" key="1">
    <citation type="journal article" date="2022" name="bioRxiv">
        <title>The genome of the oomycete Peronosclerospora sorghi, a cosmopolitan pathogen of maize and sorghum, is inflated with dispersed pseudogenes.</title>
        <authorList>
            <person name="Fletcher K."/>
            <person name="Martin F."/>
            <person name="Isakeit T."/>
            <person name="Cavanaugh K."/>
            <person name="Magill C."/>
            <person name="Michelmore R."/>
        </authorList>
    </citation>
    <scope>NUCLEOTIDE SEQUENCE [LARGE SCALE GENOMIC DNA]</scope>
    <source>
        <strain evidence="1">P6</strain>
    </source>
</reference>
<organism evidence="1 2">
    <name type="scientific">Peronosclerospora sorghi</name>
    <dbReference type="NCBI Taxonomy" id="230839"/>
    <lineage>
        <taxon>Eukaryota</taxon>
        <taxon>Sar</taxon>
        <taxon>Stramenopiles</taxon>
        <taxon>Oomycota</taxon>
        <taxon>Peronosporomycetes</taxon>
        <taxon>Peronosporales</taxon>
        <taxon>Peronosporaceae</taxon>
        <taxon>Peronosclerospora</taxon>
    </lineage>
</organism>
<keyword evidence="2" id="KW-1185">Reference proteome</keyword>
<evidence type="ECO:0000313" key="2">
    <source>
        <dbReference type="Proteomes" id="UP001163321"/>
    </source>
</evidence>
<comment type="caution">
    <text evidence="1">The sequence shown here is derived from an EMBL/GenBank/DDBJ whole genome shotgun (WGS) entry which is preliminary data.</text>
</comment>
<evidence type="ECO:0000313" key="1">
    <source>
        <dbReference type="EMBL" id="KAI9907824.1"/>
    </source>
</evidence>
<protein>
    <submittedName>
        <fullName evidence="1">Uncharacterized protein</fullName>
    </submittedName>
</protein>
<gene>
    <name evidence="1" type="ORF">PsorP6_004810</name>
</gene>
<dbReference type="EMBL" id="CM047587">
    <property type="protein sequence ID" value="KAI9907824.1"/>
    <property type="molecule type" value="Genomic_DNA"/>
</dbReference>